<dbReference type="Pfam" id="PF10076">
    <property type="entry name" value="Phage_Mu_Gp48"/>
    <property type="match status" value="1"/>
</dbReference>
<dbReference type="RefSeq" id="WP_277734510.1">
    <property type="nucleotide sequence ID" value="NZ_CP120733.1"/>
</dbReference>
<dbReference type="EMBL" id="CP120733">
    <property type="protein sequence ID" value="WFD12200.1"/>
    <property type="molecule type" value="Genomic_DNA"/>
</dbReference>
<keyword evidence="2" id="KW-1185">Reference proteome</keyword>
<gene>
    <name evidence="1" type="ORF">P4S50_08980</name>
</gene>
<dbReference type="Proteomes" id="UP001222800">
    <property type="component" value="Chromosome"/>
</dbReference>
<reference evidence="1 2" key="1">
    <citation type="submission" date="2023-03" db="EMBL/GenBank/DDBJ databases">
        <title>Complete genome sequence of Tepidibacter sp. SWIR-1, isolated from a deep-sea hydrothermal vent.</title>
        <authorList>
            <person name="Li X."/>
        </authorList>
    </citation>
    <scope>NUCLEOTIDE SEQUENCE [LARGE SCALE GENOMIC DNA]</scope>
    <source>
        <strain evidence="1 2">SWIR-1</strain>
    </source>
</reference>
<organism evidence="1 2">
    <name type="scientific">Tepidibacter hydrothermalis</name>
    <dbReference type="NCBI Taxonomy" id="3036126"/>
    <lineage>
        <taxon>Bacteria</taxon>
        <taxon>Bacillati</taxon>
        <taxon>Bacillota</taxon>
        <taxon>Clostridia</taxon>
        <taxon>Peptostreptococcales</taxon>
        <taxon>Peptostreptococcaceae</taxon>
        <taxon>Tepidibacter</taxon>
    </lineage>
</organism>
<name>A0ABY8EGX5_9FIRM</name>
<dbReference type="InterPro" id="IPR018755">
    <property type="entry name" value="Phage_Mu_Gp48"/>
</dbReference>
<evidence type="ECO:0000313" key="1">
    <source>
        <dbReference type="EMBL" id="WFD12200.1"/>
    </source>
</evidence>
<accession>A0ABY8EGX5</accession>
<sequence length="205" mass="23778">MIRNVNLIEHLPNFIREYKEIKQTMIAENPEFQLVIDESEKIKNNQFIKTSDLVGITKFEKLLNIVPNPHDSLDSRISRVMTRWNDSIPYTYRGLIERLNILCGENNYTISANFNAYEFDLQVYLPLSGQVNELEYMLSYMIPANFVVTISNDLDYEAMGTFYMASTNVESRSFTITSELNHEIMLEGNLFNGSTISKVLEYTIN</sequence>
<evidence type="ECO:0000313" key="2">
    <source>
        <dbReference type="Proteomes" id="UP001222800"/>
    </source>
</evidence>
<protein>
    <submittedName>
        <fullName evidence="1">DUF2313 domain-containing protein</fullName>
    </submittedName>
</protein>
<proteinExistence type="predicted"/>